<feature type="region of interest" description="Disordered" evidence="6">
    <location>
        <begin position="262"/>
        <end position="309"/>
    </location>
</feature>
<evidence type="ECO:0000256" key="2">
    <source>
        <dbReference type="ARBA" id="ARBA00022692"/>
    </source>
</evidence>
<gene>
    <name evidence="9" type="ORF">Daus18300_011175</name>
</gene>
<reference evidence="9 10" key="1">
    <citation type="journal article" date="2024" name="IMA Fungus">
        <title>IMA Genome - F19 : A genome assembly and annotation guide to empower mycologists, including annotated draft genome sequences of Ceratocystis pirilliformis, Diaporthe australafricana, Fusarium ophioides, Paecilomyces lecythidis, and Sporothrix stenoceras.</title>
        <authorList>
            <person name="Aylward J."/>
            <person name="Wilson A.M."/>
            <person name="Visagie C.M."/>
            <person name="Spraker J."/>
            <person name="Barnes I."/>
            <person name="Buitendag C."/>
            <person name="Ceriani C."/>
            <person name="Del Mar Angel L."/>
            <person name="du Plessis D."/>
            <person name="Fuchs T."/>
            <person name="Gasser K."/>
            <person name="Kramer D."/>
            <person name="Li W."/>
            <person name="Munsamy K."/>
            <person name="Piso A."/>
            <person name="Price J.L."/>
            <person name="Sonnekus B."/>
            <person name="Thomas C."/>
            <person name="van der Nest A."/>
            <person name="van Dijk A."/>
            <person name="van Heerden A."/>
            <person name="van Vuuren N."/>
            <person name="Yilmaz N."/>
            <person name="Duong T.A."/>
            <person name="van der Merwe N.A."/>
            <person name="Wingfield M.J."/>
            <person name="Wingfield B.D."/>
        </authorList>
    </citation>
    <scope>NUCLEOTIDE SEQUENCE [LARGE SCALE GENOMIC DNA]</scope>
    <source>
        <strain evidence="9 10">CMW 18300</strain>
    </source>
</reference>
<feature type="transmembrane region" description="Helical" evidence="7">
    <location>
        <begin position="53"/>
        <end position="74"/>
    </location>
</feature>
<dbReference type="InterPro" id="IPR049326">
    <property type="entry name" value="Rhodopsin_dom_fungi"/>
</dbReference>
<protein>
    <recommendedName>
        <fullName evidence="8">Rhodopsin domain-containing protein</fullName>
    </recommendedName>
</protein>
<keyword evidence="4 7" id="KW-0472">Membrane</keyword>
<evidence type="ECO:0000313" key="10">
    <source>
        <dbReference type="Proteomes" id="UP001583177"/>
    </source>
</evidence>
<evidence type="ECO:0000256" key="1">
    <source>
        <dbReference type="ARBA" id="ARBA00004141"/>
    </source>
</evidence>
<evidence type="ECO:0000259" key="8">
    <source>
        <dbReference type="Pfam" id="PF20684"/>
    </source>
</evidence>
<feature type="domain" description="Rhodopsin" evidence="8">
    <location>
        <begin position="37"/>
        <end position="138"/>
    </location>
</feature>
<proteinExistence type="inferred from homology"/>
<dbReference type="PANTHER" id="PTHR33048:SF155">
    <property type="entry name" value="INTEGRAL MEMBRANE PROTEIN"/>
    <property type="match status" value="1"/>
</dbReference>
<feature type="transmembrane region" description="Helical" evidence="7">
    <location>
        <begin position="189"/>
        <end position="207"/>
    </location>
</feature>
<evidence type="ECO:0000256" key="3">
    <source>
        <dbReference type="ARBA" id="ARBA00022989"/>
    </source>
</evidence>
<dbReference type="PANTHER" id="PTHR33048">
    <property type="entry name" value="PTH11-LIKE INTEGRAL MEMBRANE PROTEIN (AFU_ORTHOLOGUE AFUA_5G11245)"/>
    <property type="match status" value="1"/>
</dbReference>
<keyword evidence="3 7" id="KW-1133">Transmembrane helix</keyword>
<comment type="subcellular location">
    <subcellularLocation>
        <location evidence="1">Membrane</location>
        <topology evidence="1">Multi-pass membrane protein</topology>
    </subcellularLocation>
</comment>
<evidence type="ECO:0000256" key="7">
    <source>
        <dbReference type="SAM" id="Phobius"/>
    </source>
</evidence>
<keyword evidence="10" id="KW-1185">Reference proteome</keyword>
<feature type="transmembrane region" description="Helical" evidence="7">
    <location>
        <begin position="20"/>
        <end position="41"/>
    </location>
</feature>
<feature type="region of interest" description="Disordered" evidence="6">
    <location>
        <begin position="403"/>
        <end position="447"/>
    </location>
</feature>
<feature type="transmembrane region" description="Helical" evidence="7">
    <location>
        <begin position="94"/>
        <end position="119"/>
    </location>
</feature>
<feature type="compositionally biased region" description="Basic and acidic residues" evidence="6">
    <location>
        <begin position="289"/>
        <end position="298"/>
    </location>
</feature>
<feature type="domain" description="Rhodopsin" evidence="8">
    <location>
        <begin position="162"/>
        <end position="252"/>
    </location>
</feature>
<feature type="compositionally biased region" description="Polar residues" evidence="6">
    <location>
        <begin position="426"/>
        <end position="440"/>
    </location>
</feature>
<dbReference type="EMBL" id="JAWRVE010000132">
    <property type="protein sequence ID" value="KAL1855269.1"/>
    <property type="molecule type" value="Genomic_DNA"/>
</dbReference>
<name>A0ABR3W7I5_9PEZI</name>
<dbReference type="InterPro" id="IPR052337">
    <property type="entry name" value="SAT4-like"/>
</dbReference>
<keyword evidence="2 7" id="KW-0812">Transmembrane</keyword>
<accession>A0ABR3W7I5</accession>
<dbReference type="Pfam" id="PF20684">
    <property type="entry name" value="Fung_rhodopsin"/>
    <property type="match status" value="2"/>
</dbReference>
<dbReference type="Proteomes" id="UP001583177">
    <property type="component" value="Unassembled WGS sequence"/>
</dbReference>
<sequence>MASSGQLSPELAAQNKGPGILAACYTVEVLASFFVVARLFVRGRMMGKWQLDDWLIIISMLFGWIAVAFTTAAVANGSGKHFEVLTTQQHSNAIFWTVMGFGPGLMSFGIPKLAVVAFLTHIMNPSRIHRIIISTMGLLTGEALLDSMDIDLVGNLVWLKDFSAFLDLYLAVYPSIVLSKLQMNRKKKVALCGALGIGSISTIVAVYKTTRLPSLASGDFTFSTSDLVVFTIAEGAVIIIAACIPVLQPLLEMMTGKRGWLSSDRTSGGRPGPYQQHYGRGGQSYMGEKSVRGSEFDSRRRRRMEDNDDDLLMTSVEIERAKASGGDLWPEGGQPPMPPRKAALTPSRASSRTSIHAHTPKVASTPRAIFSRPRRSEDAKAVTPVITKTQSIVVEYEDYTGGEGAWPLRQQSFPMNDTDSDGANAAPSTQRSFSFGSLKSQKALRSL</sequence>
<evidence type="ECO:0000256" key="6">
    <source>
        <dbReference type="SAM" id="MobiDB-lite"/>
    </source>
</evidence>
<comment type="caution">
    <text evidence="9">The sequence shown here is derived from an EMBL/GenBank/DDBJ whole genome shotgun (WGS) entry which is preliminary data.</text>
</comment>
<evidence type="ECO:0000313" key="9">
    <source>
        <dbReference type="EMBL" id="KAL1855269.1"/>
    </source>
</evidence>
<organism evidence="9 10">
    <name type="scientific">Diaporthe australafricana</name>
    <dbReference type="NCBI Taxonomy" id="127596"/>
    <lineage>
        <taxon>Eukaryota</taxon>
        <taxon>Fungi</taxon>
        <taxon>Dikarya</taxon>
        <taxon>Ascomycota</taxon>
        <taxon>Pezizomycotina</taxon>
        <taxon>Sordariomycetes</taxon>
        <taxon>Sordariomycetidae</taxon>
        <taxon>Diaporthales</taxon>
        <taxon>Diaporthaceae</taxon>
        <taxon>Diaporthe</taxon>
    </lineage>
</organism>
<comment type="similarity">
    <text evidence="5">Belongs to the SAT4 family.</text>
</comment>
<evidence type="ECO:0000256" key="5">
    <source>
        <dbReference type="ARBA" id="ARBA00038359"/>
    </source>
</evidence>
<feature type="region of interest" description="Disordered" evidence="6">
    <location>
        <begin position="322"/>
        <end position="365"/>
    </location>
</feature>
<evidence type="ECO:0000256" key="4">
    <source>
        <dbReference type="ARBA" id="ARBA00023136"/>
    </source>
</evidence>
<feature type="transmembrane region" description="Helical" evidence="7">
    <location>
        <begin position="227"/>
        <end position="247"/>
    </location>
</feature>
<feature type="compositionally biased region" description="Polar residues" evidence="6">
    <location>
        <begin position="347"/>
        <end position="356"/>
    </location>
</feature>